<sequence>MLELAKLYATVTYFHPRAGARWAEATEAYFPEVLRAPNPETLGRWLSVLDDPWTGVVTSKPEPQPESATPGYTATTAEGWPLLTLSDVGWLLTPEGERCLAGFIAQASRAPAAILDLRTAQLPRRSAAARLATLTDGIAQPALWQRAHYGKVPEAQSATGNFRTGWVGRAAVISLARWPLTAVVLSPQSPVPPFVLALAQLGQAVLLCEGEVPLREPWAPTTTVTLPGGPTLRVRTGLTELPRLQPTRDPLPEARAWLAANLALPSEERKGTSALLPSGQPRLVPPTTRLHAALRLWSALWLLHPHRVALQPELERAWPGFLAQVQAAGDAPTFHKAVRQLLRLTRDGHAVTVTPLDSLLFGSVGAAVRLQTIEGKATVVALRGASELKVGDAVVAVEGVPLTVRRAQLDPYLAAGTPQARENYLNNRVLLGQRGSLANLTLEGGRQVAVPRLPSDGKERQGEVVRVLKGGVVYADLDRLTRPEIAPFFVHFGQAPGLIFDLRGYVEETAWELAPYLAPTEPLIAARFHRPVALPPEDGELAGRHLDEVFDQTLPRRTTQRRYRGRVAVLIDERTQSQAEHTVLFLKACGALLVGSPTAGAVGDVTNLLLSDGIVVRFSGQDVRLPEGTKVAGVGVMPALRKRPTRRGLQAGRDEVLEAALGAILSHG</sequence>
<name>A0A7W9STD1_ARMRO</name>
<organism evidence="2 3">
    <name type="scientific">Armatimonas rosea</name>
    <dbReference type="NCBI Taxonomy" id="685828"/>
    <lineage>
        <taxon>Bacteria</taxon>
        <taxon>Bacillati</taxon>
        <taxon>Armatimonadota</taxon>
        <taxon>Armatimonadia</taxon>
        <taxon>Armatimonadales</taxon>
        <taxon>Armatimonadaceae</taxon>
        <taxon>Armatimonas</taxon>
    </lineage>
</organism>
<evidence type="ECO:0000259" key="1">
    <source>
        <dbReference type="Pfam" id="PF03572"/>
    </source>
</evidence>
<dbReference type="SUPFAM" id="SSF52096">
    <property type="entry name" value="ClpP/crotonase"/>
    <property type="match status" value="1"/>
</dbReference>
<dbReference type="Gene3D" id="3.90.226.10">
    <property type="entry name" value="2-enoyl-CoA Hydratase, Chain A, domain 1"/>
    <property type="match status" value="1"/>
</dbReference>
<evidence type="ECO:0000313" key="2">
    <source>
        <dbReference type="EMBL" id="MBB6051584.1"/>
    </source>
</evidence>
<dbReference type="InterPro" id="IPR029045">
    <property type="entry name" value="ClpP/crotonase-like_dom_sf"/>
</dbReference>
<dbReference type="Pfam" id="PF03572">
    <property type="entry name" value="Peptidase_S41"/>
    <property type="match status" value="1"/>
</dbReference>
<comment type="caution">
    <text evidence="2">The sequence shown here is derived from an EMBL/GenBank/DDBJ whole genome shotgun (WGS) entry which is preliminary data.</text>
</comment>
<dbReference type="InterPro" id="IPR005151">
    <property type="entry name" value="Tail-specific_protease"/>
</dbReference>
<gene>
    <name evidence="2" type="ORF">HNQ39_003394</name>
</gene>
<dbReference type="GO" id="GO:0008236">
    <property type="term" value="F:serine-type peptidase activity"/>
    <property type="evidence" value="ECO:0007669"/>
    <property type="project" value="InterPro"/>
</dbReference>
<dbReference type="EMBL" id="JACHGW010000003">
    <property type="protein sequence ID" value="MBB6051584.1"/>
    <property type="molecule type" value="Genomic_DNA"/>
</dbReference>
<reference evidence="2 3" key="1">
    <citation type="submission" date="2020-08" db="EMBL/GenBank/DDBJ databases">
        <title>Genomic Encyclopedia of Type Strains, Phase IV (KMG-IV): sequencing the most valuable type-strain genomes for metagenomic binning, comparative biology and taxonomic classification.</title>
        <authorList>
            <person name="Goeker M."/>
        </authorList>
    </citation>
    <scope>NUCLEOTIDE SEQUENCE [LARGE SCALE GENOMIC DNA]</scope>
    <source>
        <strain evidence="2 3">DSM 23562</strain>
    </source>
</reference>
<proteinExistence type="predicted"/>
<dbReference type="RefSeq" id="WP_184198819.1">
    <property type="nucleotide sequence ID" value="NZ_JACHGW010000003.1"/>
</dbReference>
<dbReference type="GO" id="GO:0006508">
    <property type="term" value="P:proteolysis"/>
    <property type="evidence" value="ECO:0007669"/>
    <property type="project" value="InterPro"/>
</dbReference>
<protein>
    <recommendedName>
        <fullName evidence="1">Tail specific protease domain-containing protein</fullName>
    </recommendedName>
</protein>
<evidence type="ECO:0000313" key="3">
    <source>
        <dbReference type="Proteomes" id="UP000520814"/>
    </source>
</evidence>
<dbReference type="Proteomes" id="UP000520814">
    <property type="component" value="Unassembled WGS sequence"/>
</dbReference>
<accession>A0A7W9STD1</accession>
<dbReference type="AlphaFoldDB" id="A0A7W9STD1"/>
<keyword evidence="3" id="KW-1185">Reference proteome</keyword>
<feature type="domain" description="Tail specific protease" evidence="1">
    <location>
        <begin position="555"/>
        <end position="638"/>
    </location>
</feature>